<sequence length="275" mass="30971">MLASEVLEVNFLFPKNDTILQIDDIGLEITFPVIDGYTNYVCSKWTNDSWKENYCKTEEIRESQHYIKCTCLTPGLYSVSAIPSNISESVMAKTLQTSAVNDSESATVIIGVVDVKNINFKEQKRRFLNQLRYQLAENMGIQTSQIERVVLDEDELLLKFIVLPGFNNSTPSLTSAIHTLYHMTNNEVLNLTDLAGERVRIIPYTLSLNNSLPWTSNDILENTVVKASRLTVIQILIIISAVIGMMLVASLVVLKYRCKKMIKVVPITSHIDVPP</sequence>
<proteinExistence type="predicted"/>
<protein>
    <submittedName>
        <fullName evidence="3">Uncharacterized protein LOC111088825</fullName>
    </submittedName>
</protein>
<dbReference type="GeneID" id="111088825"/>
<evidence type="ECO:0000313" key="2">
    <source>
        <dbReference type="Proteomes" id="UP000694941"/>
    </source>
</evidence>
<dbReference type="RefSeq" id="XP_022255611.1">
    <property type="nucleotide sequence ID" value="XM_022399903.1"/>
</dbReference>
<evidence type="ECO:0000313" key="3">
    <source>
        <dbReference type="RefSeq" id="XP_022255611.1"/>
    </source>
</evidence>
<keyword evidence="1" id="KW-0812">Transmembrane</keyword>
<keyword evidence="2" id="KW-1185">Reference proteome</keyword>
<name>A0ABM1TIA5_LIMPO</name>
<evidence type="ECO:0000256" key="1">
    <source>
        <dbReference type="SAM" id="Phobius"/>
    </source>
</evidence>
<dbReference type="Proteomes" id="UP000694941">
    <property type="component" value="Unplaced"/>
</dbReference>
<keyword evidence="1" id="KW-1133">Transmembrane helix</keyword>
<accession>A0ABM1TIA5</accession>
<feature type="transmembrane region" description="Helical" evidence="1">
    <location>
        <begin position="232"/>
        <end position="254"/>
    </location>
</feature>
<reference evidence="3" key="1">
    <citation type="submission" date="2025-08" db="UniProtKB">
        <authorList>
            <consortium name="RefSeq"/>
        </authorList>
    </citation>
    <scope>IDENTIFICATION</scope>
    <source>
        <tissue evidence="3">Muscle</tissue>
    </source>
</reference>
<organism evidence="2 3">
    <name type="scientific">Limulus polyphemus</name>
    <name type="common">Atlantic horseshoe crab</name>
    <dbReference type="NCBI Taxonomy" id="6850"/>
    <lineage>
        <taxon>Eukaryota</taxon>
        <taxon>Metazoa</taxon>
        <taxon>Ecdysozoa</taxon>
        <taxon>Arthropoda</taxon>
        <taxon>Chelicerata</taxon>
        <taxon>Merostomata</taxon>
        <taxon>Xiphosura</taxon>
        <taxon>Limulidae</taxon>
        <taxon>Limulus</taxon>
    </lineage>
</organism>
<gene>
    <name evidence="3" type="primary">LOC111088825</name>
</gene>
<keyword evidence="1" id="KW-0472">Membrane</keyword>